<organism evidence="5">
    <name type="scientific">bioreactor metagenome</name>
    <dbReference type="NCBI Taxonomy" id="1076179"/>
    <lineage>
        <taxon>unclassified sequences</taxon>
        <taxon>metagenomes</taxon>
        <taxon>ecological metagenomes</taxon>
    </lineage>
</organism>
<evidence type="ECO:0000256" key="1">
    <source>
        <dbReference type="ARBA" id="ARBA00001933"/>
    </source>
</evidence>
<reference evidence="5" key="1">
    <citation type="submission" date="2019-08" db="EMBL/GenBank/DDBJ databases">
        <authorList>
            <person name="Kucharzyk K."/>
            <person name="Murdoch R.W."/>
            <person name="Higgins S."/>
            <person name="Loffler F."/>
        </authorList>
    </citation>
    <scope>NUCLEOTIDE SEQUENCE</scope>
</reference>
<dbReference type="Pfam" id="PF01212">
    <property type="entry name" value="Beta_elim_lyase"/>
    <property type="match status" value="1"/>
</dbReference>
<gene>
    <name evidence="5" type="primary">ltaE_18</name>
    <name evidence="5" type="ORF">SDC9_137103</name>
</gene>
<proteinExistence type="inferred from homology"/>
<dbReference type="GO" id="GO:0006520">
    <property type="term" value="P:amino acid metabolic process"/>
    <property type="evidence" value="ECO:0007669"/>
    <property type="project" value="InterPro"/>
</dbReference>
<dbReference type="PANTHER" id="PTHR48097">
    <property type="entry name" value="L-THREONINE ALDOLASE-RELATED"/>
    <property type="match status" value="1"/>
</dbReference>
<dbReference type="InterPro" id="IPR015422">
    <property type="entry name" value="PyrdxlP-dep_Trfase_small"/>
</dbReference>
<dbReference type="Gene3D" id="3.40.640.10">
    <property type="entry name" value="Type I PLP-dependent aspartate aminotransferase-like (Major domain)"/>
    <property type="match status" value="1"/>
</dbReference>
<dbReference type="InterPro" id="IPR015424">
    <property type="entry name" value="PyrdxlP-dep_Trfase"/>
</dbReference>
<dbReference type="AlphaFoldDB" id="A0A645DL38"/>
<accession>A0A645DL38</accession>
<feature type="domain" description="Aromatic amino acid beta-eliminating lyase/threonine aldolase" evidence="4">
    <location>
        <begin position="14"/>
        <end position="280"/>
    </location>
</feature>
<dbReference type="EC" id="4.1.2.48" evidence="5"/>
<evidence type="ECO:0000313" key="5">
    <source>
        <dbReference type="EMBL" id="MPM89987.1"/>
    </source>
</evidence>
<keyword evidence="5" id="KW-0456">Lyase</keyword>
<name>A0A645DL38_9ZZZZ</name>
<evidence type="ECO:0000256" key="3">
    <source>
        <dbReference type="ARBA" id="ARBA00022898"/>
    </source>
</evidence>
<dbReference type="SUPFAM" id="SSF53383">
    <property type="entry name" value="PLP-dependent transferases"/>
    <property type="match status" value="1"/>
</dbReference>
<protein>
    <submittedName>
        <fullName evidence="5">Low specificity L-threonine aldolase</fullName>
        <ecNumber evidence="5">4.1.2.48</ecNumber>
    </submittedName>
</protein>
<dbReference type="Gene3D" id="3.90.1150.10">
    <property type="entry name" value="Aspartate Aminotransferase, domain 1"/>
    <property type="match status" value="1"/>
</dbReference>
<dbReference type="InterPro" id="IPR001597">
    <property type="entry name" value="ArAA_b-elim_lyase/Thr_aldolase"/>
</dbReference>
<sequence>MYSFRNDYSEGAHPAVLKALTETNEEQTRGYGLDPRCAAAAETIRSLCAAPEADVHFLVGGTQANMLVIHALLRSFEAVIAADTGHVSTHETGAVEVTGHKVCTVPSPDGKLTPALVRQVLDGHDGSEHMVHPKLVYISNTTEVGTVYTRAELSALRDFCRERELYLFLDGARLGSALTAEGSDLTLSDLADFTDVFTIGGTKNGALFGEAVVISKGCKAADFRAYMKQRGAMLAKGRLLGLQFSALLGDGLYFDLARHANEMAQLLRQGITALGYGFASDSPSNQIFPIFPDAVVKGLAQRYEFEYSGPAGDGLTGIRLVTGWATPREAVDRFLQDLAAL</sequence>
<dbReference type="PANTHER" id="PTHR48097:SF5">
    <property type="entry name" value="LOW SPECIFICITY L-THREONINE ALDOLASE"/>
    <property type="match status" value="1"/>
</dbReference>
<keyword evidence="3" id="KW-0663">Pyridoxal phosphate</keyword>
<evidence type="ECO:0000259" key="4">
    <source>
        <dbReference type="Pfam" id="PF01212"/>
    </source>
</evidence>
<comment type="caution">
    <text evidence="5">The sequence shown here is derived from an EMBL/GenBank/DDBJ whole genome shotgun (WGS) entry which is preliminary data.</text>
</comment>
<comment type="similarity">
    <text evidence="2">Belongs to the threonine aldolase family.</text>
</comment>
<comment type="cofactor">
    <cofactor evidence="1">
        <name>pyridoxal 5'-phosphate</name>
        <dbReference type="ChEBI" id="CHEBI:597326"/>
    </cofactor>
</comment>
<dbReference type="InterPro" id="IPR015421">
    <property type="entry name" value="PyrdxlP-dep_Trfase_major"/>
</dbReference>
<evidence type="ECO:0000256" key="2">
    <source>
        <dbReference type="ARBA" id="ARBA00006966"/>
    </source>
</evidence>
<dbReference type="GO" id="GO:0016829">
    <property type="term" value="F:lyase activity"/>
    <property type="evidence" value="ECO:0007669"/>
    <property type="project" value="UniProtKB-KW"/>
</dbReference>
<dbReference type="EMBL" id="VSSQ01037330">
    <property type="protein sequence ID" value="MPM89987.1"/>
    <property type="molecule type" value="Genomic_DNA"/>
</dbReference>